<dbReference type="Proteomes" id="UP001227230">
    <property type="component" value="Chromosome 3"/>
</dbReference>
<evidence type="ECO:0000256" key="3">
    <source>
        <dbReference type="ARBA" id="ARBA00023163"/>
    </source>
</evidence>
<dbReference type="Pfam" id="PF08621">
    <property type="entry name" value="RPAP1_N"/>
    <property type="match status" value="1"/>
</dbReference>
<sequence>MEKNQGSSSSKSSGPQRPSQRKMIGAKAMRINEDEGARLVGSIVEKGISGKPPAPSSAPQPTVLPFPVARHRSHGPHWSPFGSKMGGGNDKKGADNSDSDDGEDMDLTGFDQIAAFANPIERKQKKGLDLSNWRELVPNDNSLLPAEKKDKVLLAELKEQNNKGKTTENADKRKMSSYAALADADVLNPKEMNVESGLNSVAANMELDKLDPVPDIARAQLEIVESMRPRLVEVQKNQGQVNMEEQSHMVPGSENFGIDQGSMTLESQIDAENRAQLERMSHEEIAEAQAEIMEKMNPTLLKMLKKRGQDKLKKQKCSGSDLATNGQLHNLQDENQLTQDTKGFSVVESDDSHMVTETASKDAQRGQDNVALQNSGPGNSGLWNAWSERVEAVRDLRFSWDGTVIENDFGQVSKTDNNSVRSGYNADNVTERDFLRTEGDPGAAGYTIKEALALARSMVPGQRALAYHLLASVLYKALDNIHRHQVGYTMRSVNNSGVFIDWEAVWAYALGPEPELVLALRMSLDDNHNSVVLACAKVIQCVLSCDMNEYFVDVSERLATCEKVVCTAPVFRSRPEIELGFLHGGFWKYNTKPSNIFPLSEDIMDAKSEEKLTIQDDIVVAGQDFAAGLVRMGILPRIRYLLETDPTVALEECMISILIAIARHSPTCANAIIKCERLVQTVVGRFAEKDKMGVYPSKIKSVTLLKVLAQSDKKNCIEFIKSGIFQDATLNLSQCPLSLDQWIKSGKENCKHASALMVEQLRFWKVCIQYGYCVSYFGDFFPAMHLWLNPPTFEKLIENNVLNEFAAITTEAYLVLESLARRLSNFSSQKHISELVDDDKETWSWSHVGPIVNIALKWMAFKTNPDISRFFDQQKGIESNSVHKDLSMRPLLWVISATMHMLSSVLKRVTPEDTISLPESGGLLPGLPEFVSKIGLEVINNSFLSFPGVNDKEYGTDPSAGCSFIEELCHLRHHGDYEISLGSTCCLHGLVQQVVSLDNLIQLAKTEIQTPSFQGHSFAKEGKVLEDGVLKWSLIELKTGLITFMKLVTSEWHYLQSIEIFGRGGPAPGVGLGWGASGGGFWSKTVLLAQTDAELLIHLLEIFPFLFSEDIPLDEDMTFTIQRINSALEVCLTLGPRNRVTMEKALDILLQVPVLKYLNLCICRFLHLNKEIKQFGWVYQEEDFLIFSKMLASHFRKRWLCVKKKFKAVESKSSSGQKASTKGSESLDTIPEDMDISNTTIQDHDCPSLLVEWAHQRLPLPVHWFLSPISTIHDGKHTEPPSNSNIQNLVKNPTDFLEVARGGLFFLLGIEAMSSFLSSDVPSPVRSVPVIWKLHSLSVTLLDGMSVLEEKKSRDVYEALQELYGQLLDESRVHRSTKPTPETGEKNSIEFLRFQSDIHESYSTFIETLVEQFAAISYGDLIYGRQVAIYLHRSVEAPVRLAAWNALSNARVLELLPPLEKCSADAEGYLEPVENNEGILEAYVKSWVTGALDRAATRGSVTFTLVLHHLSSVIFEDDADVKLSLRNKLAKSLLRDYSRKRQHEGLMLQLLRYNKQFASPQPEWMKEGETEKRFRFLTEACEGNASLLKEVEKLKSSFRQDQ</sequence>
<evidence type="ECO:0000256" key="2">
    <source>
        <dbReference type="ARBA" id="ARBA00009953"/>
    </source>
</evidence>
<evidence type="ECO:0000256" key="5">
    <source>
        <dbReference type="SAM" id="MobiDB-lite"/>
    </source>
</evidence>
<dbReference type="InterPro" id="IPR016024">
    <property type="entry name" value="ARM-type_fold"/>
</dbReference>
<dbReference type="InterPro" id="IPR013930">
    <property type="entry name" value="RPAP1_N"/>
</dbReference>
<feature type="compositionally biased region" description="Pro residues" evidence="5">
    <location>
        <begin position="52"/>
        <end position="64"/>
    </location>
</feature>
<dbReference type="Pfam" id="PF08620">
    <property type="entry name" value="RPAP1_C"/>
    <property type="match status" value="1"/>
</dbReference>
<keyword evidence="3" id="KW-0804">Transcription</keyword>
<evidence type="ECO:0000313" key="10">
    <source>
        <dbReference type="Proteomes" id="UP001227230"/>
    </source>
</evidence>
<dbReference type="PANTHER" id="PTHR47605:SF2">
    <property type="entry name" value="TRANSCRIPTIONAL ELONGATION REGULATOR MINIYO"/>
    <property type="match status" value="1"/>
</dbReference>
<dbReference type="Pfam" id="PF25766">
    <property type="entry name" value="TPR_RPAP1"/>
    <property type="match status" value="1"/>
</dbReference>
<evidence type="ECO:0000259" key="6">
    <source>
        <dbReference type="Pfam" id="PF08620"/>
    </source>
</evidence>
<organism evidence="9 10">
    <name type="scientific">Vitis vinifera</name>
    <name type="common">Grape</name>
    <dbReference type="NCBI Taxonomy" id="29760"/>
    <lineage>
        <taxon>Eukaryota</taxon>
        <taxon>Viridiplantae</taxon>
        <taxon>Streptophyta</taxon>
        <taxon>Embryophyta</taxon>
        <taxon>Tracheophyta</taxon>
        <taxon>Spermatophyta</taxon>
        <taxon>Magnoliopsida</taxon>
        <taxon>eudicotyledons</taxon>
        <taxon>Gunneridae</taxon>
        <taxon>Pentapetalae</taxon>
        <taxon>rosids</taxon>
        <taxon>Vitales</taxon>
        <taxon>Vitaceae</taxon>
        <taxon>Viteae</taxon>
        <taxon>Vitis</taxon>
    </lineage>
</organism>
<dbReference type="SUPFAM" id="SSF48371">
    <property type="entry name" value="ARM repeat"/>
    <property type="match status" value="1"/>
</dbReference>
<dbReference type="InterPro" id="IPR013929">
    <property type="entry name" value="RPAP1_C"/>
</dbReference>
<keyword evidence="10" id="KW-1185">Reference proteome</keyword>
<evidence type="ECO:0000259" key="8">
    <source>
        <dbReference type="Pfam" id="PF25766"/>
    </source>
</evidence>
<accession>A0ABY9BLQ6</accession>
<comment type="subcellular location">
    <subcellularLocation>
        <location evidence="1">Nucleus</location>
    </subcellularLocation>
</comment>
<dbReference type="EMBL" id="CP126650">
    <property type="protein sequence ID" value="WJZ83507.1"/>
    <property type="molecule type" value="Genomic_DNA"/>
</dbReference>
<gene>
    <name evidence="9" type="ORF">VitviT2T_003180</name>
</gene>
<proteinExistence type="inferred from homology"/>
<evidence type="ECO:0008006" key="11">
    <source>
        <dbReference type="Google" id="ProtNLM"/>
    </source>
</evidence>
<evidence type="ECO:0000259" key="7">
    <source>
        <dbReference type="Pfam" id="PF08621"/>
    </source>
</evidence>
<protein>
    <recommendedName>
        <fullName evidence="11">Transcriptional elongation regulator MINIYO</fullName>
    </recommendedName>
</protein>
<feature type="region of interest" description="Disordered" evidence="5">
    <location>
        <begin position="1"/>
        <end position="106"/>
    </location>
</feature>
<keyword evidence="4" id="KW-0539">Nucleus</keyword>
<feature type="compositionally biased region" description="Acidic residues" evidence="5">
    <location>
        <begin position="97"/>
        <end position="106"/>
    </location>
</feature>
<evidence type="ECO:0000256" key="1">
    <source>
        <dbReference type="ARBA" id="ARBA00004123"/>
    </source>
</evidence>
<reference evidence="9 10" key="1">
    <citation type="journal article" date="2023" name="Hortic Res">
        <title>The complete reference genome for grapevine (Vitis vinifera L.) genetics and breeding.</title>
        <authorList>
            <person name="Shi X."/>
            <person name="Cao S."/>
            <person name="Wang X."/>
            <person name="Huang S."/>
            <person name="Wang Y."/>
            <person name="Liu Z."/>
            <person name="Liu W."/>
            <person name="Leng X."/>
            <person name="Peng Y."/>
            <person name="Wang N."/>
            <person name="Wang Y."/>
            <person name="Ma Z."/>
            <person name="Xu X."/>
            <person name="Zhang F."/>
            <person name="Xue H."/>
            <person name="Zhong H."/>
            <person name="Wang Y."/>
            <person name="Zhang K."/>
            <person name="Velt A."/>
            <person name="Avia K."/>
            <person name="Holtgrawe D."/>
            <person name="Grimplet J."/>
            <person name="Matus J.T."/>
            <person name="Ware D."/>
            <person name="Wu X."/>
            <person name="Wang H."/>
            <person name="Liu C."/>
            <person name="Fang Y."/>
            <person name="Rustenholz C."/>
            <person name="Cheng Z."/>
            <person name="Xiao H."/>
            <person name="Zhou Y."/>
        </authorList>
    </citation>
    <scope>NUCLEOTIDE SEQUENCE [LARGE SCALE GENOMIC DNA]</scope>
    <source>
        <strain evidence="10">cv. Pinot noir / PN40024</strain>
        <tissue evidence="9">Leaf</tissue>
    </source>
</reference>
<feature type="domain" description="RPAP1 C-terminal" evidence="6">
    <location>
        <begin position="395"/>
        <end position="477"/>
    </location>
</feature>
<feature type="domain" description="RPAP1/MINIYO-like TPR repeats" evidence="8">
    <location>
        <begin position="1392"/>
        <end position="1519"/>
    </location>
</feature>
<feature type="compositionally biased region" description="Low complexity" evidence="5">
    <location>
        <begin position="1"/>
        <end position="18"/>
    </location>
</feature>
<dbReference type="PANTHER" id="PTHR47605">
    <property type="entry name" value="TRANSCRIPTIONAL ELONGATION REGULATOR MINIYO"/>
    <property type="match status" value="1"/>
</dbReference>
<evidence type="ECO:0000313" key="9">
    <source>
        <dbReference type="EMBL" id="WJZ83507.1"/>
    </source>
</evidence>
<feature type="domain" description="RPAP1 N-terminal" evidence="7">
    <location>
        <begin position="268"/>
        <end position="311"/>
    </location>
</feature>
<evidence type="ECO:0000256" key="4">
    <source>
        <dbReference type="ARBA" id="ARBA00023242"/>
    </source>
</evidence>
<dbReference type="InterPro" id="IPR055326">
    <property type="entry name" value="MINIYO"/>
</dbReference>
<dbReference type="InterPro" id="IPR057989">
    <property type="entry name" value="TPR_RPAP1/MINIYO-like"/>
</dbReference>
<name>A0ABY9BLQ6_VITVI</name>
<comment type="similarity">
    <text evidence="2">Belongs to the RPAP1 family.</text>
</comment>